<feature type="region of interest" description="Disordered" evidence="1">
    <location>
        <begin position="361"/>
        <end position="381"/>
    </location>
</feature>
<evidence type="ECO:0000313" key="3">
    <source>
        <dbReference type="Proteomes" id="UP001285441"/>
    </source>
</evidence>
<dbReference type="AlphaFoldDB" id="A0AAE0N934"/>
<feature type="region of interest" description="Disordered" evidence="1">
    <location>
        <begin position="134"/>
        <end position="172"/>
    </location>
</feature>
<comment type="caution">
    <text evidence="2">The sequence shown here is derived from an EMBL/GenBank/DDBJ whole genome shotgun (WGS) entry which is preliminary data.</text>
</comment>
<accession>A0AAE0N934</accession>
<protein>
    <submittedName>
        <fullName evidence="2">Uncharacterized protein</fullName>
    </submittedName>
</protein>
<feature type="compositionally biased region" description="Low complexity" evidence="1">
    <location>
        <begin position="226"/>
        <end position="241"/>
    </location>
</feature>
<evidence type="ECO:0000313" key="2">
    <source>
        <dbReference type="EMBL" id="KAK3374608.1"/>
    </source>
</evidence>
<organism evidence="2 3">
    <name type="scientific">Podospora didyma</name>
    <dbReference type="NCBI Taxonomy" id="330526"/>
    <lineage>
        <taxon>Eukaryota</taxon>
        <taxon>Fungi</taxon>
        <taxon>Dikarya</taxon>
        <taxon>Ascomycota</taxon>
        <taxon>Pezizomycotina</taxon>
        <taxon>Sordariomycetes</taxon>
        <taxon>Sordariomycetidae</taxon>
        <taxon>Sordariales</taxon>
        <taxon>Podosporaceae</taxon>
        <taxon>Podospora</taxon>
    </lineage>
</organism>
<keyword evidence="3" id="KW-1185">Reference proteome</keyword>
<evidence type="ECO:0000256" key="1">
    <source>
        <dbReference type="SAM" id="MobiDB-lite"/>
    </source>
</evidence>
<sequence length="443" mass="47914">MGVQVEPLNQCSFDQHGPWHYRDIPFLPEEHVDFSAALLHATALPSLNTRLTQISKVNNNNNQQRHGHKLPQEVDESSVKPSKPVSSLAPVQLFSKPLSPPIPTTKATAILGPSGSWPALASTGTTLPKKEVISFPLKQMSPPPPRPNLKRRRPNSDVDGLNTASLGSKKRRLLRHNTTSRLSAPFSSPATHIINRESAATGDKRFLKIAAIVGARRLNAGGGGQWQQSQTPPQQHHPSPSSLLRRAAVINRFRLRVSSKAAERGDAEASMAVSNVGLLRQSPGVVGMVVGARFPAAAAPPLGPPIPTLRVPYQNLDRGAPRPGGGVRPSPPGSPADLRPTELTCPGLRLPPSPLLRALRSPELRSSRPPIDVDDIDDLDDENVAFPTSEHESRYDDEPDDVYSDFGLIFGGGGECEASDDDGVEHYEDYMDDLDGIPWNARC</sequence>
<feature type="region of interest" description="Disordered" evidence="1">
    <location>
        <begin position="314"/>
        <end position="346"/>
    </location>
</feature>
<gene>
    <name evidence="2" type="ORF">B0H63DRAFT_496080</name>
</gene>
<dbReference type="Proteomes" id="UP001285441">
    <property type="component" value="Unassembled WGS sequence"/>
</dbReference>
<reference evidence="2" key="2">
    <citation type="submission" date="2023-06" db="EMBL/GenBank/DDBJ databases">
        <authorList>
            <consortium name="Lawrence Berkeley National Laboratory"/>
            <person name="Haridas S."/>
            <person name="Hensen N."/>
            <person name="Bonometti L."/>
            <person name="Westerberg I."/>
            <person name="Brannstrom I.O."/>
            <person name="Guillou S."/>
            <person name="Cros-Aarteil S."/>
            <person name="Calhoun S."/>
            <person name="Kuo A."/>
            <person name="Mondo S."/>
            <person name="Pangilinan J."/>
            <person name="Riley R."/>
            <person name="LaButti K."/>
            <person name="Andreopoulos B."/>
            <person name="Lipzen A."/>
            <person name="Chen C."/>
            <person name="Yanf M."/>
            <person name="Daum C."/>
            <person name="Ng V."/>
            <person name="Clum A."/>
            <person name="Steindorff A."/>
            <person name="Ohm R."/>
            <person name="Martin F."/>
            <person name="Silar P."/>
            <person name="Natvig D."/>
            <person name="Lalanne C."/>
            <person name="Gautier V."/>
            <person name="Ament-velasquez S.L."/>
            <person name="Kruys A."/>
            <person name="Hutchinson M.I."/>
            <person name="Powell A.J."/>
            <person name="Barry K."/>
            <person name="Miller A.N."/>
            <person name="Grigoriev I.V."/>
            <person name="Debuchy R."/>
            <person name="Gladieux P."/>
            <person name="Thoren M.H."/>
            <person name="Johannesson H."/>
        </authorList>
    </citation>
    <scope>NUCLEOTIDE SEQUENCE</scope>
    <source>
        <strain evidence="2">CBS 232.78</strain>
    </source>
</reference>
<feature type="compositionally biased region" description="Acidic residues" evidence="1">
    <location>
        <begin position="372"/>
        <end position="381"/>
    </location>
</feature>
<feature type="region of interest" description="Disordered" evidence="1">
    <location>
        <begin position="221"/>
        <end position="241"/>
    </location>
</feature>
<reference evidence="2" key="1">
    <citation type="journal article" date="2023" name="Mol. Phylogenet. Evol.">
        <title>Genome-scale phylogeny and comparative genomics of the fungal order Sordariales.</title>
        <authorList>
            <person name="Hensen N."/>
            <person name="Bonometti L."/>
            <person name="Westerberg I."/>
            <person name="Brannstrom I.O."/>
            <person name="Guillou S."/>
            <person name="Cros-Aarteil S."/>
            <person name="Calhoun S."/>
            <person name="Haridas S."/>
            <person name="Kuo A."/>
            <person name="Mondo S."/>
            <person name="Pangilinan J."/>
            <person name="Riley R."/>
            <person name="LaButti K."/>
            <person name="Andreopoulos B."/>
            <person name="Lipzen A."/>
            <person name="Chen C."/>
            <person name="Yan M."/>
            <person name="Daum C."/>
            <person name="Ng V."/>
            <person name="Clum A."/>
            <person name="Steindorff A."/>
            <person name="Ohm R.A."/>
            <person name="Martin F."/>
            <person name="Silar P."/>
            <person name="Natvig D.O."/>
            <person name="Lalanne C."/>
            <person name="Gautier V."/>
            <person name="Ament-Velasquez S.L."/>
            <person name="Kruys A."/>
            <person name="Hutchinson M.I."/>
            <person name="Powell A.J."/>
            <person name="Barry K."/>
            <person name="Miller A.N."/>
            <person name="Grigoriev I.V."/>
            <person name="Debuchy R."/>
            <person name="Gladieux P."/>
            <person name="Hiltunen Thoren M."/>
            <person name="Johannesson H."/>
        </authorList>
    </citation>
    <scope>NUCLEOTIDE SEQUENCE</scope>
    <source>
        <strain evidence="2">CBS 232.78</strain>
    </source>
</reference>
<proteinExistence type="predicted"/>
<feature type="region of interest" description="Disordered" evidence="1">
    <location>
        <begin position="60"/>
        <end position="85"/>
    </location>
</feature>
<name>A0AAE0N934_9PEZI</name>
<dbReference type="EMBL" id="JAULSW010000007">
    <property type="protein sequence ID" value="KAK3374608.1"/>
    <property type="molecule type" value="Genomic_DNA"/>
</dbReference>